<evidence type="ECO:0000313" key="1">
    <source>
        <dbReference type="EMBL" id="RHF79418.1"/>
    </source>
</evidence>
<reference evidence="1 2" key="1">
    <citation type="submission" date="2018-08" db="EMBL/GenBank/DDBJ databases">
        <title>A genome reference for cultivated species of the human gut microbiota.</title>
        <authorList>
            <person name="Zou Y."/>
            <person name="Xue W."/>
            <person name="Luo G."/>
        </authorList>
    </citation>
    <scope>NUCLEOTIDE SEQUENCE [LARGE SCALE GENOMIC DNA]</scope>
    <source>
        <strain evidence="1 2">AM23-23AC</strain>
    </source>
</reference>
<name>A0A414QFC3_9FIRM</name>
<comment type="caution">
    <text evidence="1">The sequence shown here is derived from an EMBL/GenBank/DDBJ whole genome shotgun (WGS) entry which is preliminary data.</text>
</comment>
<dbReference type="AlphaFoldDB" id="A0A414QFC3"/>
<evidence type="ECO:0000313" key="2">
    <source>
        <dbReference type="Proteomes" id="UP000283701"/>
    </source>
</evidence>
<dbReference type="Proteomes" id="UP000283701">
    <property type="component" value="Unassembled WGS sequence"/>
</dbReference>
<organism evidence="1 2">
    <name type="scientific">Roseburia inulinivorans</name>
    <dbReference type="NCBI Taxonomy" id="360807"/>
    <lineage>
        <taxon>Bacteria</taxon>
        <taxon>Bacillati</taxon>
        <taxon>Bacillota</taxon>
        <taxon>Clostridia</taxon>
        <taxon>Lachnospirales</taxon>
        <taxon>Lachnospiraceae</taxon>
        <taxon>Roseburia</taxon>
    </lineage>
</organism>
<sequence length="66" mass="7777">MERIKVLPQKTIRKVASKQTDMSRFGEPKPVERIKVLPQKTIKKVASKHRVFHNMCFWENQNLQGS</sequence>
<proteinExistence type="predicted"/>
<gene>
    <name evidence="1" type="ORF">DW654_17725</name>
</gene>
<dbReference type="EMBL" id="QRHP01000054">
    <property type="protein sequence ID" value="RHF79418.1"/>
    <property type="molecule type" value="Genomic_DNA"/>
</dbReference>
<protein>
    <submittedName>
        <fullName evidence="1">Uncharacterized protein</fullName>
    </submittedName>
</protein>
<accession>A0A414QFC3</accession>